<keyword evidence="2" id="KW-0472">Membrane</keyword>
<dbReference type="Gene3D" id="3.30.70.60">
    <property type="match status" value="1"/>
</dbReference>
<accession>Q115D8</accession>
<dbReference type="KEGG" id="ter:Tery_1607"/>
<dbReference type="AlphaFoldDB" id="Q115D8"/>
<feature type="transmembrane region" description="Helical" evidence="2">
    <location>
        <begin position="35"/>
        <end position="53"/>
    </location>
</feature>
<organism evidence="3">
    <name type="scientific">Trichodesmium erythraeum (strain IMS101)</name>
    <dbReference type="NCBI Taxonomy" id="203124"/>
    <lineage>
        <taxon>Bacteria</taxon>
        <taxon>Bacillati</taxon>
        <taxon>Cyanobacteriota</taxon>
        <taxon>Cyanophyceae</taxon>
        <taxon>Oscillatoriophycideae</taxon>
        <taxon>Oscillatoriales</taxon>
        <taxon>Microcoleaceae</taxon>
        <taxon>Trichodesmium</taxon>
    </lineage>
</organism>
<keyword evidence="2" id="KW-0812">Transmembrane</keyword>
<evidence type="ECO:0000256" key="1">
    <source>
        <dbReference type="SAM" id="MobiDB-lite"/>
    </source>
</evidence>
<gene>
    <name evidence="3" type="ordered locus">Tery_1607</name>
</gene>
<sequence length="264" mass="30077">MVATNEIDIDLEELEEEGEEFQVPLLNMSVKDPRFIGGTIGILGFGIAAFLGYSQLKPTIEKNTELRAEIEAAEIKIKQQKKQIEERPKVEEENKKAERKREDVTSLFASEKTMKTLLYDVNQLIDQINGGITEEEKQAKMTKFQPVEPKNGNYIVNDNSLGPLVNGKLKRREFKVEFEGSYPQTRAFMTAIERMETLLVVKNLITKLKQGNEVIEVEWRQNKFVPVSKPESRLISSFDMHALLALSEKESLGVKGSTKQEENK</sequence>
<dbReference type="InterPro" id="IPR014717">
    <property type="entry name" value="Transl_elong_EF1B/ribsomal_bS6"/>
</dbReference>
<reference evidence="3" key="1">
    <citation type="submission" date="2006-06" db="EMBL/GenBank/DDBJ databases">
        <title>Complete sequence of Trichodesmium erythraeum IMS101.</title>
        <authorList>
            <consortium name="US DOE Joint Genome Institute"/>
            <person name="Copeland A."/>
            <person name="Lucas S."/>
            <person name="Lapidus A."/>
            <person name="Barry K."/>
            <person name="Detter J.C."/>
            <person name="Glavina del Rio T."/>
            <person name="Hammon N."/>
            <person name="Israni S."/>
            <person name="Dalin E."/>
            <person name="Tice H."/>
            <person name="Pitluck S."/>
            <person name="Kiss H."/>
            <person name="Munk A.C."/>
            <person name="Brettin T."/>
            <person name="Bruce D."/>
            <person name="Han C."/>
            <person name="Tapia R."/>
            <person name="Gilna P."/>
            <person name="Schmutz J."/>
            <person name="Larimer F."/>
            <person name="Land M."/>
            <person name="Hauser L."/>
            <person name="Kyrpides N."/>
            <person name="Kim E."/>
            <person name="Richardson P."/>
        </authorList>
    </citation>
    <scope>NUCLEOTIDE SEQUENCE [LARGE SCALE GENOMIC DNA]</scope>
    <source>
        <strain evidence="3">IMS101</strain>
    </source>
</reference>
<dbReference type="eggNOG" id="COG3167">
    <property type="taxonomic scope" value="Bacteria"/>
</dbReference>
<keyword evidence="2" id="KW-1133">Transmembrane helix</keyword>
<proteinExistence type="predicted"/>
<protein>
    <submittedName>
        <fullName evidence="3">Type IV pilus assembly protein PilO</fullName>
    </submittedName>
</protein>
<dbReference type="STRING" id="203124.Tery_1607"/>
<dbReference type="OrthoDB" id="483469at2"/>
<evidence type="ECO:0000256" key="2">
    <source>
        <dbReference type="SAM" id="Phobius"/>
    </source>
</evidence>
<dbReference type="EMBL" id="CP000393">
    <property type="protein sequence ID" value="ABG50886.1"/>
    <property type="molecule type" value="Genomic_DNA"/>
</dbReference>
<feature type="region of interest" description="Disordered" evidence="1">
    <location>
        <begin position="81"/>
        <end position="101"/>
    </location>
</feature>
<dbReference type="HOGENOM" id="CLU_086007_0_0_3"/>
<evidence type="ECO:0000313" key="3">
    <source>
        <dbReference type="EMBL" id="ABG50886.1"/>
    </source>
</evidence>
<dbReference type="RefSeq" id="WP_011611262.1">
    <property type="nucleotide sequence ID" value="NC_008312.1"/>
</dbReference>
<name>Q115D8_TRIEI</name>